<feature type="transmembrane region" description="Helical" evidence="1">
    <location>
        <begin position="400"/>
        <end position="420"/>
    </location>
</feature>
<keyword evidence="1" id="KW-0812">Transmembrane</keyword>
<dbReference type="EMBL" id="NXIE01000005">
    <property type="protein sequence ID" value="RXK11901.1"/>
    <property type="molecule type" value="Genomic_DNA"/>
</dbReference>
<sequence length="490" mass="56696">MEKIVKILSIFFVFFTLSLYSSVTLKSSNYFIKGEPFIFEFEAKGSSIQFPKIEKIDNYLVQDLGTSRSLQIINGSYSEKISKKYQIVPESNFAIPSFQFEIDGSKFQSQKKEIKEKKATQTISNDFSLKLISPKKDIYVGEEIPLKLVFKYKKNLQITNLDLQKPHFENFWYERLDTNNTRYEENNFIVQELDYLLFAQKSGNLEINPLNVVVQIAKRDSAFGGFSIFSAPIEKKIYSNPLNFNVKKLPENTSLIGSFDINAELDKSKVQKGQAVSLKIEVNAVGNIDDIKDISLNIDNATIYENKAKITKEYKGNKLLGKYEKVFSIIPNTTITVPSIELNYFDKDKNKVITKSTSEFIIEVVENEVKNEPKLEKAKEIEKQDKKIVYKEQNSLINKIIFFLLGIAFTLLIIGLFFYVKVLKNKKDKKETTLLKKVKKVNKKEDLLKILLPYLKYSEELDKLIFKCENTADFKKLKKEIEKLIKKLDI</sequence>
<dbReference type="RefSeq" id="WP_129062353.1">
    <property type="nucleotide sequence ID" value="NZ_NXIE01000005.1"/>
</dbReference>
<organism evidence="2 3">
    <name type="scientific">Halarcobacter mediterraneus</name>
    <dbReference type="NCBI Taxonomy" id="2023153"/>
    <lineage>
        <taxon>Bacteria</taxon>
        <taxon>Pseudomonadati</taxon>
        <taxon>Campylobacterota</taxon>
        <taxon>Epsilonproteobacteria</taxon>
        <taxon>Campylobacterales</taxon>
        <taxon>Arcobacteraceae</taxon>
        <taxon>Halarcobacter</taxon>
    </lineage>
</organism>
<dbReference type="Pfam" id="PF13584">
    <property type="entry name" value="BatD"/>
    <property type="match status" value="1"/>
</dbReference>
<evidence type="ECO:0000256" key="1">
    <source>
        <dbReference type="SAM" id="Phobius"/>
    </source>
</evidence>
<keyword evidence="3" id="KW-1185">Reference proteome</keyword>
<dbReference type="PANTHER" id="PTHR40940:SF2">
    <property type="entry name" value="BATD"/>
    <property type="match status" value="1"/>
</dbReference>
<keyword evidence="1" id="KW-1133">Transmembrane helix</keyword>
<keyword evidence="1" id="KW-0472">Membrane</keyword>
<gene>
    <name evidence="2" type="ORF">CP965_12020</name>
</gene>
<dbReference type="Proteomes" id="UP000289718">
    <property type="component" value="Unassembled WGS sequence"/>
</dbReference>
<comment type="caution">
    <text evidence="2">The sequence shown here is derived from an EMBL/GenBank/DDBJ whole genome shotgun (WGS) entry which is preliminary data.</text>
</comment>
<evidence type="ECO:0008006" key="4">
    <source>
        <dbReference type="Google" id="ProtNLM"/>
    </source>
</evidence>
<accession>A0A4Q1AQX6</accession>
<evidence type="ECO:0000313" key="2">
    <source>
        <dbReference type="EMBL" id="RXK11901.1"/>
    </source>
</evidence>
<protein>
    <recommendedName>
        <fullName evidence="4">BatD protein</fullName>
    </recommendedName>
</protein>
<name>A0A4Q1AQX6_9BACT</name>
<dbReference type="AlphaFoldDB" id="A0A4Q1AQX6"/>
<reference evidence="2 3" key="1">
    <citation type="submission" date="2017-09" db="EMBL/GenBank/DDBJ databases">
        <title>Genomics of the genus Arcobacter.</title>
        <authorList>
            <person name="Perez-Cataluna A."/>
            <person name="Figueras M.J."/>
            <person name="Salas-Masso N."/>
        </authorList>
    </citation>
    <scope>NUCLEOTIDE SEQUENCE [LARGE SCALE GENOMIC DNA]</scope>
    <source>
        <strain evidence="2 3">F156-34</strain>
    </source>
</reference>
<dbReference type="PANTHER" id="PTHR40940">
    <property type="entry name" value="PROTEIN BATD-RELATED"/>
    <property type="match status" value="1"/>
</dbReference>
<proteinExistence type="predicted"/>
<evidence type="ECO:0000313" key="3">
    <source>
        <dbReference type="Proteomes" id="UP000289718"/>
    </source>
</evidence>
<dbReference type="OrthoDB" id="5372079at2"/>
<dbReference type="InterPro" id="IPR025738">
    <property type="entry name" value="BatD"/>
</dbReference>